<evidence type="ECO:0000313" key="1">
    <source>
        <dbReference type="EMBL" id="MBE1566584.1"/>
    </source>
</evidence>
<dbReference type="RefSeq" id="WP_192781585.1">
    <property type="nucleotide sequence ID" value="NZ_BAAASY010000032.1"/>
</dbReference>
<protein>
    <recommendedName>
        <fullName evidence="3">Phage head morphogenesis domain-containing protein</fullName>
    </recommendedName>
</protein>
<sequence length="187" mass="20179">MARVRLNGGLSRQIAALVARRVDQVADDLAENARAAAPDGKVWQTDADEQVRPSHAKAQGQLIPDNVDFRLHAMVYVRKGRDQDGQGVNAAGGWKEVEGVWDVAERPRDARLPYHQTVNCRCRRIELPGAVAAGVSSSPARPSGRAITASVSVAFPRVAESEYADQGGGWLAAAARQAAAKHRARRR</sequence>
<comment type="caution">
    <text evidence="1">The sequence shown here is derived from an EMBL/GenBank/DDBJ whole genome shotgun (WGS) entry which is preliminary data.</text>
</comment>
<evidence type="ECO:0008006" key="3">
    <source>
        <dbReference type="Google" id="ProtNLM"/>
    </source>
</evidence>
<proteinExistence type="predicted"/>
<dbReference type="EMBL" id="JADBEF010000002">
    <property type="protein sequence ID" value="MBE1566584.1"/>
    <property type="molecule type" value="Genomic_DNA"/>
</dbReference>
<organism evidence="1 2">
    <name type="scientific">Nonomuraea africana</name>
    <dbReference type="NCBI Taxonomy" id="46171"/>
    <lineage>
        <taxon>Bacteria</taxon>
        <taxon>Bacillati</taxon>
        <taxon>Actinomycetota</taxon>
        <taxon>Actinomycetes</taxon>
        <taxon>Streptosporangiales</taxon>
        <taxon>Streptosporangiaceae</taxon>
        <taxon>Nonomuraea</taxon>
    </lineage>
</organism>
<name>A0ABR9KX20_9ACTN</name>
<gene>
    <name evidence="1" type="ORF">H4W81_009456</name>
</gene>
<reference evidence="1 2" key="1">
    <citation type="submission" date="2020-10" db="EMBL/GenBank/DDBJ databases">
        <title>Sequencing the genomes of 1000 actinobacteria strains.</title>
        <authorList>
            <person name="Klenk H.-P."/>
        </authorList>
    </citation>
    <scope>NUCLEOTIDE SEQUENCE [LARGE SCALE GENOMIC DNA]</scope>
    <source>
        <strain evidence="1 2">DSM 43748</strain>
    </source>
</reference>
<dbReference type="Proteomes" id="UP000661607">
    <property type="component" value="Unassembled WGS sequence"/>
</dbReference>
<keyword evidence="2" id="KW-1185">Reference proteome</keyword>
<evidence type="ECO:0000313" key="2">
    <source>
        <dbReference type="Proteomes" id="UP000661607"/>
    </source>
</evidence>
<accession>A0ABR9KX20</accession>